<evidence type="ECO:0000313" key="16">
    <source>
        <dbReference type="Proteomes" id="UP001108027"/>
    </source>
</evidence>
<dbReference type="InterPro" id="IPR037041">
    <property type="entry name" value="Trigger_fac_C_sf"/>
</dbReference>
<evidence type="ECO:0000256" key="4">
    <source>
        <dbReference type="ARBA" id="ARBA00016902"/>
    </source>
</evidence>
<gene>
    <name evidence="11 15" type="primary">tig</name>
    <name evidence="15" type="ORF">LL252_16360</name>
</gene>
<keyword evidence="5 11" id="KW-0132">Cell division</keyword>
<dbReference type="EMBL" id="JAJGNA010000029">
    <property type="protein sequence ID" value="MCC4310146.1"/>
    <property type="molecule type" value="Genomic_DNA"/>
</dbReference>
<evidence type="ECO:0000256" key="8">
    <source>
        <dbReference type="ARBA" id="ARBA00023235"/>
    </source>
</evidence>
<dbReference type="InterPro" id="IPR027304">
    <property type="entry name" value="Trigger_fact/SurA_dom_sf"/>
</dbReference>
<keyword evidence="7 11" id="KW-0143">Chaperone</keyword>
<comment type="caution">
    <text evidence="15">The sequence shown here is derived from an EMBL/GenBank/DDBJ whole genome shotgun (WGS) entry which is preliminary data.</text>
</comment>
<evidence type="ECO:0000256" key="9">
    <source>
        <dbReference type="ARBA" id="ARBA00023306"/>
    </source>
</evidence>
<name>A0A9Q3UMQ9_9GAMM</name>
<dbReference type="InterPro" id="IPR001179">
    <property type="entry name" value="PPIase_FKBP_dom"/>
</dbReference>
<comment type="function">
    <text evidence="11">Involved in protein export. Acts as a chaperone by maintaining the newly synthesized protein in an open conformation. Functions as a peptidyl-prolyl cis-trans isomerase.</text>
</comment>
<dbReference type="InterPro" id="IPR046357">
    <property type="entry name" value="PPIase_dom_sf"/>
</dbReference>
<dbReference type="InterPro" id="IPR008880">
    <property type="entry name" value="Trigger_fac_C"/>
</dbReference>
<comment type="domain">
    <text evidence="11">Consists of 3 domains; the N-terminus binds the ribosome, the middle domain has PPIase activity, while the C-terminus has intrinsic chaperone activity on its own.</text>
</comment>
<dbReference type="SUPFAM" id="SSF109998">
    <property type="entry name" value="Triger factor/SurA peptide-binding domain-like"/>
    <property type="match status" value="1"/>
</dbReference>
<evidence type="ECO:0000256" key="2">
    <source>
        <dbReference type="ARBA" id="ARBA00005464"/>
    </source>
</evidence>
<evidence type="ECO:0000313" key="15">
    <source>
        <dbReference type="EMBL" id="MCC4310146.1"/>
    </source>
</evidence>
<dbReference type="GO" id="GO:0051083">
    <property type="term" value="P:'de novo' cotranslational protein folding"/>
    <property type="evidence" value="ECO:0007669"/>
    <property type="project" value="TreeGrafter"/>
</dbReference>
<dbReference type="GO" id="GO:0044183">
    <property type="term" value="F:protein folding chaperone"/>
    <property type="evidence" value="ECO:0007669"/>
    <property type="project" value="TreeGrafter"/>
</dbReference>
<dbReference type="GO" id="GO:0015031">
    <property type="term" value="P:protein transport"/>
    <property type="evidence" value="ECO:0007669"/>
    <property type="project" value="UniProtKB-UniRule"/>
</dbReference>
<dbReference type="PIRSF" id="PIRSF003095">
    <property type="entry name" value="Trigger_factor"/>
    <property type="match status" value="1"/>
</dbReference>
<keyword evidence="16" id="KW-1185">Reference proteome</keyword>
<comment type="catalytic activity">
    <reaction evidence="1 11 12">
        <text>[protein]-peptidylproline (omega=180) = [protein]-peptidylproline (omega=0)</text>
        <dbReference type="Rhea" id="RHEA:16237"/>
        <dbReference type="Rhea" id="RHEA-COMP:10747"/>
        <dbReference type="Rhea" id="RHEA-COMP:10748"/>
        <dbReference type="ChEBI" id="CHEBI:83833"/>
        <dbReference type="ChEBI" id="CHEBI:83834"/>
        <dbReference type="EC" id="5.2.1.8"/>
    </reaction>
</comment>
<comment type="similarity">
    <text evidence="2 11 13">Belongs to the FKBP-type PPIase family. Tig subfamily.</text>
</comment>
<dbReference type="Pfam" id="PF00254">
    <property type="entry name" value="FKBP_C"/>
    <property type="match status" value="1"/>
</dbReference>
<keyword evidence="6 11" id="KW-0697">Rotamase</keyword>
<dbReference type="Gene3D" id="1.10.3120.10">
    <property type="entry name" value="Trigger factor, C-terminal domain"/>
    <property type="match status" value="1"/>
</dbReference>
<evidence type="ECO:0000256" key="3">
    <source>
        <dbReference type="ARBA" id="ARBA00013194"/>
    </source>
</evidence>
<dbReference type="HAMAP" id="MF_00303">
    <property type="entry name" value="Trigger_factor_Tig"/>
    <property type="match status" value="1"/>
</dbReference>
<keyword evidence="11" id="KW-0963">Cytoplasm</keyword>
<dbReference type="Gene3D" id="3.30.70.1050">
    <property type="entry name" value="Trigger factor ribosome-binding domain"/>
    <property type="match status" value="1"/>
</dbReference>
<comment type="subcellular location">
    <subcellularLocation>
        <location evidence="11">Cytoplasm</location>
    </subcellularLocation>
    <text evidence="11">About half TF is bound to the ribosome near the polypeptide exit tunnel while the other half is free in the cytoplasm.</text>
</comment>
<dbReference type="InterPro" id="IPR008881">
    <property type="entry name" value="Trigger_fac_ribosome-bd_bac"/>
</dbReference>
<evidence type="ECO:0000256" key="7">
    <source>
        <dbReference type="ARBA" id="ARBA00023186"/>
    </source>
</evidence>
<evidence type="ECO:0000256" key="6">
    <source>
        <dbReference type="ARBA" id="ARBA00023110"/>
    </source>
</evidence>
<dbReference type="Gene3D" id="3.10.50.40">
    <property type="match status" value="1"/>
</dbReference>
<protein>
    <recommendedName>
        <fullName evidence="4 11">Trigger factor</fullName>
        <shortName evidence="11">TF</shortName>
        <ecNumber evidence="3 11">5.2.1.8</ecNumber>
    </recommendedName>
    <alternativeName>
        <fullName evidence="10 11">PPIase</fullName>
    </alternativeName>
</protein>
<evidence type="ECO:0000256" key="10">
    <source>
        <dbReference type="ARBA" id="ARBA00029986"/>
    </source>
</evidence>
<dbReference type="Pfam" id="PF05697">
    <property type="entry name" value="Trigger_N"/>
    <property type="match status" value="1"/>
</dbReference>
<evidence type="ECO:0000256" key="1">
    <source>
        <dbReference type="ARBA" id="ARBA00000971"/>
    </source>
</evidence>
<dbReference type="InterPro" id="IPR005215">
    <property type="entry name" value="Trig_fac"/>
</dbReference>
<evidence type="ECO:0000259" key="14">
    <source>
        <dbReference type="PROSITE" id="PS50059"/>
    </source>
</evidence>
<dbReference type="RefSeq" id="WP_228234770.1">
    <property type="nucleotide sequence ID" value="NZ_ARXL01000009.1"/>
</dbReference>
<dbReference type="Pfam" id="PF05698">
    <property type="entry name" value="Trigger_C"/>
    <property type="match status" value="1"/>
</dbReference>
<dbReference type="SUPFAM" id="SSF54534">
    <property type="entry name" value="FKBP-like"/>
    <property type="match status" value="1"/>
</dbReference>
<dbReference type="InterPro" id="IPR036611">
    <property type="entry name" value="Trigger_fac_ribosome-bd_sf"/>
</dbReference>
<evidence type="ECO:0000256" key="12">
    <source>
        <dbReference type="PROSITE-ProRule" id="PRU00277"/>
    </source>
</evidence>
<dbReference type="GO" id="GO:0003755">
    <property type="term" value="F:peptidyl-prolyl cis-trans isomerase activity"/>
    <property type="evidence" value="ECO:0007669"/>
    <property type="project" value="UniProtKB-UniRule"/>
</dbReference>
<dbReference type="EC" id="5.2.1.8" evidence="3 11"/>
<dbReference type="NCBIfam" id="TIGR00115">
    <property type="entry name" value="tig"/>
    <property type="match status" value="1"/>
</dbReference>
<dbReference type="GO" id="GO:0043022">
    <property type="term" value="F:ribosome binding"/>
    <property type="evidence" value="ECO:0007669"/>
    <property type="project" value="TreeGrafter"/>
</dbReference>
<proteinExistence type="inferred from homology"/>
<dbReference type="GO" id="GO:0043335">
    <property type="term" value="P:protein unfolding"/>
    <property type="evidence" value="ECO:0007669"/>
    <property type="project" value="TreeGrafter"/>
</dbReference>
<evidence type="ECO:0000256" key="13">
    <source>
        <dbReference type="RuleBase" id="RU003914"/>
    </source>
</evidence>
<dbReference type="GO" id="GO:0051301">
    <property type="term" value="P:cell division"/>
    <property type="evidence" value="ECO:0007669"/>
    <property type="project" value="UniProtKB-KW"/>
</dbReference>
<keyword evidence="8 11" id="KW-0413">Isomerase</keyword>
<dbReference type="SUPFAM" id="SSF102735">
    <property type="entry name" value="Trigger factor ribosome-binding domain"/>
    <property type="match status" value="1"/>
</dbReference>
<dbReference type="Proteomes" id="UP001108027">
    <property type="component" value="Unassembled WGS sequence"/>
</dbReference>
<feature type="domain" description="PPIase FKBP-type" evidence="14">
    <location>
        <begin position="161"/>
        <end position="256"/>
    </location>
</feature>
<dbReference type="PROSITE" id="PS50059">
    <property type="entry name" value="FKBP_PPIASE"/>
    <property type="match status" value="1"/>
</dbReference>
<organism evidence="15 16">
    <name type="scientific">Alloalcanivorax marinus</name>
    <dbReference type="NCBI Taxonomy" id="1177169"/>
    <lineage>
        <taxon>Bacteria</taxon>
        <taxon>Pseudomonadati</taxon>
        <taxon>Pseudomonadota</taxon>
        <taxon>Gammaproteobacteria</taxon>
        <taxon>Oceanospirillales</taxon>
        <taxon>Alcanivoracaceae</taxon>
        <taxon>Alloalcanivorax</taxon>
    </lineage>
</organism>
<dbReference type="AlphaFoldDB" id="A0A9Q3UMQ9"/>
<dbReference type="FunFam" id="3.10.50.40:FF:000001">
    <property type="entry name" value="Trigger factor"/>
    <property type="match status" value="1"/>
</dbReference>
<evidence type="ECO:0000256" key="5">
    <source>
        <dbReference type="ARBA" id="ARBA00022618"/>
    </source>
</evidence>
<dbReference type="PANTHER" id="PTHR30560:SF3">
    <property type="entry name" value="TRIGGER FACTOR-LIKE PROTEIN TIG, CHLOROPLASTIC"/>
    <property type="match status" value="1"/>
</dbReference>
<dbReference type="PANTHER" id="PTHR30560">
    <property type="entry name" value="TRIGGER FACTOR CHAPERONE AND PEPTIDYL-PROLYL CIS/TRANS ISOMERASE"/>
    <property type="match status" value="1"/>
</dbReference>
<accession>A0A9Q3UMQ9</accession>
<keyword evidence="9 11" id="KW-0131">Cell cycle</keyword>
<sequence length="437" mass="48828">MQVSVETTSGLERRVTVGVPAEKVDVAVENKLREAQKSVRLDGFRPGKVPMREVKRRFGAAVRNEVLADVMRESFLEAVEQEKLQPAGMPGFEATRNVAGEDLEFVATFEVFPQVEVAAFDAIEVEKPVAEVTDADVDEMIETLRQQRGEFEEVDRAAENGDRVNIDFKGLKDGEAFEGGSAEGQNLELGSGQMIPGFEDGIVGMKAGEEKDIDVTFPEDYQAEELKGQAVVFQIKVNKVEAKALPEVDAEFMKAFGVEDGNMDTFKAEVRKNMERELKNAISGKVKEQVMDGLAGQHEFDLPEALVSQEVDRMRQQMMQQFGGGQQFDASMLPAELFKEQAERSVRLGLVMRAILEKHELQADADRVKTRVEEIASQYEQPEELVNWIYSNPQQLQQIEGAVLEDQVVDLVLESAKVEEKPQPYQDAVKPRDQQQG</sequence>
<dbReference type="GO" id="GO:0005737">
    <property type="term" value="C:cytoplasm"/>
    <property type="evidence" value="ECO:0007669"/>
    <property type="project" value="UniProtKB-SubCell"/>
</dbReference>
<reference evidence="15" key="1">
    <citation type="submission" date="2021-10" db="EMBL/GenBank/DDBJ databases">
        <title>The diversity and Nitrogen Metabolism of Culturable Nitrate-Utilizing Bacteria Within the Oxygen Minimum Zone of the Changjiang (Yangtze River)Estuary.</title>
        <authorList>
            <person name="Zhang D."/>
            <person name="Zheng J."/>
            <person name="Liu S."/>
            <person name="He W."/>
        </authorList>
    </citation>
    <scope>NUCLEOTIDE SEQUENCE</scope>
    <source>
        <strain evidence="15">FXH-223</strain>
    </source>
</reference>
<evidence type="ECO:0000256" key="11">
    <source>
        <dbReference type="HAMAP-Rule" id="MF_00303"/>
    </source>
</evidence>